<dbReference type="GO" id="GO:0008171">
    <property type="term" value="F:O-methyltransferase activity"/>
    <property type="evidence" value="ECO:0007669"/>
    <property type="project" value="InterPro"/>
</dbReference>
<protein>
    <submittedName>
        <fullName evidence="6">S-adenosyl-L-methionine-dependent methyltransferase</fullName>
    </submittedName>
</protein>
<dbReference type="Pfam" id="PF08100">
    <property type="entry name" value="Dimerisation"/>
    <property type="match status" value="1"/>
</dbReference>
<dbReference type="OrthoDB" id="2410195at2759"/>
<dbReference type="Gene3D" id="1.10.10.10">
    <property type="entry name" value="Winged helix-like DNA-binding domain superfamily/Winged helix DNA-binding domain"/>
    <property type="match status" value="1"/>
</dbReference>
<organism evidence="6 7">
    <name type="scientific">Mycena sanguinolenta</name>
    <dbReference type="NCBI Taxonomy" id="230812"/>
    <lineage>
        <taxon>Eukaryota</taxon>
        <taxon>Fungi</taxon>
        <taxon>Dikarya</taxon>
        <taxon>Basidiomycota</taxon>
        <taxon>Agaricomycotina</taxon>
        <taxon>Agaricomycetes</taxon>
        <taxon>Agaricomycetidae</taxon>
        <taxon>Agaricales</taxon>
        <taxon>Marasmiineae</taxon>
        <taxon>Mycenaceae</taxon>
        <taxon>Mycena</taxon>
    </lineage>
</organism>
<dbReference type="InterPro" id="IPR016461">
    <property type="entry name" value="COMT-like"/>
</dbReference>
<dbReference type="EMBL" id="JACAZH010000039">
    <property type="protein sequence ID" value="KAF7335897.1"/>
    <property type="molecule type" value="Genomic_DNA"/>
</dbReference>
<evidence type="ECO:0000256" key="1">
    <source>
        <dbReference type="ARBA" id="ARBA00022603"/>
    </source>
</evidence>
<feature type="domain" description="O-methyltransferase dimerisation" evidence="5">
    <location>
        <begin position="78"/>
        <end position="153"/>
    </location>
</feature>
<gene>
    <name evidence="6" type="ORF">MSAN_02326700</name>
</gene>
<proteinExistence type="predicted"/>
<dbReference type="GO" id="GO:0046983">
    <property type="term" value="F:protein dimerization activity"/>
    <property type="evidence" value="ECO:0007669"/>
    <property type="project" value="InterPro"/>
</dbReference>
<evidence type="ECO:0000313" key="6">
    <source>
        <dbReference type="EMBL" id="KAF7335897.1"/>
    </source>
</evidence>
<dbReference type="Gene3D" id="3.40.50.150">
    <property type="entry name" value="Vaccinia Virus protein VP39"/>
    <property type="match status" value="1"/>
</dbReference>
<evidence type="ECO:0000259" key="4">
    <source>
        <dbReference type="Pfam" id="PF00891"/>
    </source>
</evidence>
<keyword evidence="2 6" id="KW-0808">Transferase</keyword>
<dbReference type="Proteomes" id="UP000623467">
    <property type="component" value="Unassembled WGS sequence"/>
</dbReference>
<dbReference type="SUPFAM" id="SSF46785">
    <property type="entry name" value="Winged helix' DNA-binding domain"/>
    <property type="match status" value="1"/>
</dbReference>
<comment type="caution">
    <text evidence="6">The sequence shown here is derived from an EMBL/GenBank/DDBJ whole genome shotgun (WGS) entry which is preliminary data.</text>
</comment>
<dbReference type="PANTHER" id="PTHR43712:SF2">
    <property type="entry name" value="O-METHYLTRANSFERASE CICE"/>
    <property type="match status" value="1"/>
</dbReference>
<name>A0A8H6X7J1_9AGAR</name>
<dbReference type="Pfam" id="PF00891">
    <property type="entry name" value="Methyltransf_2"/>
    <property type="match status" value="1"/>
</dbReference>
<evidence type="ECO:0000259" key="5">
    <source>
        <dbReference type="Pfam" id="PF08100"/>
    </source>
</evidence>
<dbReference type="InterPro" id="IPR036390">
    <property type="entry name" value="WH_DNA-bd_sf"/>
</dbReference>
<sequence>MSTPIRQLLVLITRAVETLEAASQTSGTTIPDLHTPFTPSSEAFRANAEAAEAARIIAAAALQLEAIVTHPYVSLYRIVAGHFKSAALRICLESNVAEILREAGPAGLHVKDIAAKNGQEPERLARFMRYLATHHVFREISPNVFGHTRISSMVDTHKSSAEIFADPEHKHDGTMGLAALAAHHLDETFKASVYAWETLSDPTTRGSGDPAAAPFSRGIGRPEGLWTYFARPEGQVQGHRFNIAMEGVKTIVPTDAVLNAYDWGCLAPGSLVVDVGGGVGTASLILAAEFPELKFLVQDLEKVIEQGEKVWNEQMPTAISSGQVTLQAHDFFTPQPQTGAAVYFMKHILHDWSDEYCVKILTQLSVAAAPASTLLLVECLLPLAANDPNASEEGLQEAPAPLLANYGGTNDMGYMLDFAMFLLFNSQERTRMQFIDLLKRSGWKFVAVHRRPGDTTSVQCIEAKKAVP</sequence>
<dbReference type="InterPro" id="IPR012967">
    <property type="entry name" value="COMT_dimerisation"/>
</dbReference>
<feature type="domain" description="O-methyltransferase C-terminal" evidence="4">
    <location>
        <begin position="196"/>
        <end position="443"/>
    </location>
</feature>
<evidence type="ECO:0000256" key="3">
    <source>
        <dbReference type="ARBA" id="ARBA00022691"/>
    </source>
</evidence>
<accession>A0A8H6X7J1</accession>
<evidence type="ECO:0000256" key="2">
    <source>
        <dbReference type="ARBA" id="ARBA00022679"/>
    </source>
</evidence>
<dbReference type="PANTHER" id="PTHR43712">
    <property type="entry name" value="PUTATIVE (AFU_ORTHOLOGUE AFUA_4G14580)-RELATED"/>
    <property type="match status" value="1"/>
</dbReference>
<keyword evidence="3" id="KW-0949">S-adenosyl-L-methionine</keyword>
<keyword evidence="1 6" id="KW-0489">Methyltransferase</keyword>
<reference evidence="6" key="1">
    <citation type="submission" date="2020-05" db="EMBL/GenBank/DDBJ databases">
        <title>Mycena genomes resolve the evolution of fungal bioluminescence.</title>
        <authorList>
            <person name="Tsai I.J."/>
        </authorList>
    </citation>
    <scope>NUCLEOTIDE SEQUENCE</scope>
    <source>
        <strain evidence="6">160909Yilan</strain>
    </source>
</reference>
<dbReference type="InterPro" id="IPR029063">
    <property type="entry name" value="SAM-dependent_MTases_sf"/>
</dbReference>
<keyword evidence="7" id="KW-1185">Reference proteome</keyword>
<dbReference type="SUPFAM" id="SSF53335">
    <property type="entry name" value="S-adenosyl-L-methionine-dependent methyltransferases"/>
    <property type="match status" value="1"/>
</dbReference>
<dbReference type="InterPro" id="IPR036388">
    <property type="entry name" value="WH-like_DNA-bd_sf"/>
</dbReference>
<dbReference type="InterPro" id="IPR001077">
    <property type="entry name" value="COMT_C"/>
</dbReference>
<dbReference type="AlphaFoldDB" id="A0A8H6X7J1"/>
<evidence type="ECO:0000313" key="7">
    <source>
        <dbReference type="Proteomes" id="UP000623467"/>
    </source>
</evidence>
<dbReference type="PROSITE" id="PS51683">
    <property type="entry name" value="SAM_OMT_II"/>
    <property type="match status" value="1"/>
</dbReference>
<dbReference type="GO" id="GO:0032259">
    <property type="term" value="P:methylation"/>
    <property type="evidence" value="ECO:0007669"/>
    <property type="project" value="UniProtKB-KW"/>
</dbReference>